<organism evidence="8">
    <name type="scientific">Nyssomyia neivai</name>
    <dbReference type="NCBI Taxonomy" id="330878"/>
    <lineage>
        <taxon>Eukaryota</taxon>
        <taxon>Metazoa</taxon>
        <taxon>Ecdysozoa</taxon>
        <taxon>Arthropoda</taxon>
        <taxon>Hexapoda</taxon>
        <taxon>Insecta</taxon>
        <taxon>Pterygota</taxon>
        <taxon>Neoptera</taxon>
        <taxon>Endopterygota</taxon>
        <taxon>Diptera</taxon>
        <taxon>Nematocera</taxon>
        <taxon>Psychodoidea</taxon>
        <taxon>Psychodidae</taxon>
        <taxon>Nyssomyia</taxon>
    </lineage>
</organism>
<evidence type="ECO:0000256" key="1">
    <source>
        <dbReference type="ARBA" id="ARBA00002411"/>
    </source>
</evidence>
<name>A0A1L8DI81_9DIPT</name>
<keyword evidence="6 7" id="KW-0342">GTP-binding</keyword>
<dbReference type="Pfam" id="PF03029">
    <property type="entry name" value="ATP_bind_1"/>
    <property type="match status" value="1"/>
</dbReference>
<evidence type="ECO:0000256" key="6">
    <source>
        <dbReference type="ARBA" id="ARBA00023134"/>
    </source>
</evidence>
<dbReference type="InterPro" id="IPR004130">
    <property type="entry name" value="Gpn"/>
</dbReference>
<dbReference type="EMBL" id="GFDF01007941">
    <property type="protein sequence ID" value="JAV06143.1"/>
    <property type="molecule type" value="Transcribed_RNA"/>
</dbReference>
<evidence type="ECO:0000256" key="2">
    <source>
        <dbReference type="ARBA" id="ARBA00005290"/>
    </source>
</evidence>
<dbReference type="PANTHER" id="PTHR21231">
    <property type="entry name" value="XPA-BINDING PROTEIN 1-RELATED"/>
    <property type="match status" value="1"/>
</dbReference>
<comment type="similarity">
    <text evidence="2 7">Belongs to the GPN-loop GTPase family.</text>
</comment>
<reference evidence="8" key="1">
    <citation type="submission" date="2016-12" db="EMBL/GenBank/DDBJ databases">
        <title>An insight into the sialome and mialome of the sand fly, Nyssomyia neivai.</title>
        <authorList>
            <person name="Sebastian V."/>
            <person name="Goulart T.M."/>
            <person name="Oliveira W."/>
            <person name="Calvo E."/>
            <person name="Oliveira L.F."/>
            <person name="Pinto M.C."/>
            <person name="Rosselino A.M."/>
            <person name="Ribeiro J.M."/>
        </authorList>
    </citation>
    <scope>NUCLEOTIDE SEQUENCE</scope>
</reference>
<dbReference type="InterPro" id="IPR027417">
    <property type="entry name" value="P-loop_NTPase"/>
</dbReference>
<dbReference type="CDD" id="cd17872">
    <property type="entry name" value="GPN3"/>
    <property type="match status" value="1"/>
</dbReference>
<dbReference type="Gene3D" id="3.40.50.300">
    <property type="entry name" value="P-loop containing nucleotide triphosphate hydrolases"/>
    <property type="match status" value="1"/>
</dbReference>
<dbReference type="FunFam" id="3.40.50.300:FF:002066">
    <property type="entry name" value="GPN-loop GTPase 3"/>
    <property type="match status" value="1"/>
</dbReference>
<comment type="function">
    <text evidence="1">Small GTPase required for proper localization of RNA polymerase II (RNAPII). May act at an RNAP assembly step prior to nuclear import.</text>
</comment>
<evidence type="ECO:0000256" key="3">
    <source>
        <dbReference type="ARBA" id="ARBA00014587"/>
    </source>
</evidence>
<dbReference type="GO" id="GO:0003924">
    <property type="term" value="F:GTPase activity"/>
    <property type="evidence" value="ECO:0007669"/>
    <property type="project" value="TreeGrafter"/>
</dbReference>
<dbReference type="SUPFAM" id="SSF52540">
    <property type="entry name" value="P-loop containing nucleoside triphosphate hydrolases"/>
    <property type="match status" value="1"/>
</dbReference>
<keyword evidence="5 7" id="KW-0378">Hydrolase</keyword>
<evidence type="ECO:0000256" key="7">
    <source>
        <dbReference type="RuleBase" id="RU365059"/>
    </source>
</evidence>
<evidence type="ECO:0000256" key="4">
    <source>
        <dbReference type="ARBA" id="ARBA00022741"/>
    </source>
</evidence>
<dbReference type="InterPro" id="IPR030228">
    <property type="entry name" value="Gpn3"/>
</dbReference>
<sequence length="284" mass="32120">MRYAQLVMGPAGCGKSTYCATIQRHAMDSKRVINIANLDPAAENFDYQPLLDIRDLINVEDTMEDEELHYGPNGGLVFCLEYLVKNSDWLKEQLCGGSDDEMEGEPDDDYIIFDMPGQIELYTHLPMGRQLVQLLQSWNFQVCSVFLIDSQFMIDGAKFISGTMAALSVMVNIELPHVNILSKMDLLSKSAKKQLDRYLEPDPMALLSEVNTESAWGRKHQKLSEAIGSLIDSFSLVRFLPLDISDEESINEVLLIVDNVIQYGEDFDVKVHDMEEPDPDDEEI</sequence>
<evidence type="ECO:0000256" key="5">
    <source>
        <dbReference type="ARBA" id="ARBA00022801"/>
    </source>
</evidence>
<proteinExistence type="inferred from homology"/>
<keyword evidence="4 7" id="KW-0547">Nucleotide-binding</keyword>
<protein>
    <recommendedName>
        <fullName evidence="3 7">GPN-loop GTPase 3</fullName>
    </recommendedName>
</protein>
<dbReference type="AlphaFoldDB" id="A0A1L8DI81"/>
<dbReference type="PANTHER" id="PTHR21231:SF7">
    <property type="entry name" value="GPN-LOOP GTPASE 3"/>
    <property type="match status" value="1"/>
</dbReference>
<comment type="function">
    <text evidence="7">Small GTPase required for proper nuclear import of RNA polymerase II and III (RNAPII and RNAPIII). May act at an RNAP assembly step prior to nuclear import.</text>
</comment>
<accession>A0A1L8DI81</accession>
<comment type="subunit">
    <text evidence="7">Binds to RNA polymerase II (RNAPII).</text>
</comment>
<dbReference type="GO" id="GO:0005525">
    <property type="term" value="F:GTP binding"/>
    <property type="evidence" value="ECO:0007669"/>
    <property type="project" value="UniProtKB-KW"/>
</dbReference>
<evidence type="ECO:0000313" key="8">
    <source>
        <dbReference type="EMBL" id="JAV06143.1"/>
    </source>
</evidence>